<gene>
    <name evidence="2" type="ORF">ENM11_06865</name>
</gene>
<dbReference type="Gene3D" id="3.40.1360.10">
    <property type="match status" value="1"/>
</dbReference>
<proteinExistence type="predicted"/>
<evidence type="ECO:0000259" key="1">
    <source>
        <dbReference type="PROSITE" id="PS50880"/>
    </source>
</evidence>
<dbReference type="EMBL" id="DRWN01000058">
    <property type="protein sequence ID" value="HHK68854.1"/>
    <property type="molecule type" value="Genomic_DNA"/>
</dbReference>
<dbReference type="PROSITE" id="PS50880">
    <property type="entry name" value="TOPRIM"/>
    <property type="match status" value="1"/>
</dbReference>
<evidence type="ECO:0000313" key="2">
    <source>
        <dbReference type="EMBL" id="HHK68854.1"/>
    </source>
</evidence>
<accession>A0A7C5QK38</accession>
<dbReference type="InterPro" id="IPR006171">
    <property type="entry name" value="TOPRIM_dom"/>
</dbReference>
<sequence length="121" mass="13868">MMDDEMYEKIKKIFDQLAAESEEGAAVLVEGVRDERVLRMIGFKGRVILASRLRGEVERMPKKVILLLDFDREGLKNMKRLAKTLSSAGVKVDDSYHKRLRILKRYGITTVESLRSLLPTS</sequence>
<organism evidence="2">
    <name type="scientific">Caldiarchaeum subterraneum</name>
    <dbReference type="NCBI Taxonomy" id="311458"/>
    <lineage>
        <taxon>Archaea</taxon>
        <taxon>Nitrososphaerota</taxon>
        <taxon>Candidatus Caldarchaeales</taxon>
        <taxon>Candidatus Caldarchaeaceae</taxon>
        <taxon>Candidatus Caldarchaeum</taxon>
    </lineage>
</organism>
<protein>
    <submittedName>
        <fullName evidence="2">Toprim domain-containing protein</fullName>
    </submittedName>
</protein>
<reference evidence="2" key="1">
    <citation type="journal article" date="2020" name="mSystems">
        <title>Genome- and Community-Level Interaction Insights into Carbon Utilization and Element Cycling Functions of Hydrothermarchaeota in Hydrothermal Sediment.</title>
        <authorList>
            <person name="Zhou Z."/>
            <person name="Liu Y."/>
            <person name="Xu W."/>
            <person name="Pan J."/>
            <person name="Luo Z.H."/>
            <person name="Li M."/>
        </authorList>
    </citation>
    <scope>NUCLEOTIDE SEQUENCE [LARGE SCALE GENOMIC DNA]</scope>
    <source>
        <strain evidence="2">SpSt-1056</strain>
    </source>
</reference>
<name>A0A7C5QK38_CALS0</name>
<dbReference type="AlphaFoldDB" id="A0A7C5QK38"/>
<dbReference type="Pfam" id="PF13662">
    <property type="entry name" value="Toprim_4"/>
    <property type="match status" value="1"/>
</dbReference>
<dbReference type="PANTHER" id="PTHR39964:SF2">
    <property type="entry name" value="UPF0292 PROTEIN MJ1624"/>
    <property type="match status" value="1"/>
</dbReference>
<dbReference type="SUPFAM" id="SSF110455">
    <property type="entry name" value="Toprim domain"/>
    <property type="match status" value="1"/>
</dbReference>
<feature type="domain" description="Toprim" evidence="1">
    <location>
        <begin position="24"/>
        <end position="100"/>
    </location>
</feature>
<dbReference type="PANTHER" id="PTHR39964">
    <property type="entry name" value="UPF0292 PROTEIN TK1411"/>
    <property type="match status" value="1"/>
</dbReference>
<dbReference type="CDD" id="cd00188">
    <property type="entry name" value="TOPRIM"/>
    <property type="match status" value="1"/>
</dbReference>
<comment type="caution">
    <text evidence="2">The sequence shown here is derived from an EMBL/GenBank/DDBJ whole genome shotgun (WGS) entry which is preliminary data.</text>
</comment>